<dbReference type="InterPro" id="IPR050223">
    <property type="entry name" value="D-isomer_2-hydroxyacid_DH"/>
</dbReference>
<dbReference type="InterPro" id="IPR006140">
    <property type="entry name" value="D-isomer_DH_NAD-bd"/>
</dbReference>
<dbReference type="FunFam" id="3.40.50.720:FF:000203">
    <property type="entry name" value="D-3-phosphoglycerate dehydrogenase (SerA)"/>
    <property type="match status" value="1"/>
</dbReference>
<dbReference type="InterPro" id="IPR029753">
    <property type="entry name" value="D-isomer_DH_CS"/>
</dbReference>
<accession>A0A1G2R6M6</accession>
<dbReference type="Gene3D" id="3.40.50.720">
    <property type="entry name" value="NAD(P)-binding Rossmann-like Domain"/>
    <property type="match status" value="2"/>
</dbReference>
<evidence type="ECO:0000313" key="7">
    <source>
        <dbReference type="EMBL" id="OHA67741.1"/>
    </source>
</evidence>
<evidence type="ECO:0000256" key="1">
    <source>
        <dbReference type="ARBA" id="ARBA00005854"/>
    </source>
</evidence>
<gene>
    <name evidence="7" type="ORF">A3C82_01750</name>
</gene>
<dbReference type="PANTHER" id="PTHR10996:SF283">
    <property type="entry name" value="GLYOXYLATE_HYDROXYPYRUVATE REDUCTASE B"/>
    <property type="match status" value="1"/>
</dbReference>
<evidence type="ECO:0000259" key="6">
    <source>
        <dbReference type="Pfam" id="PF02826"/>
    </source>
</evidence>
<evidence type="ECO:0000256" key="4">
    <source>
        <dbReference type="RuleBase" id="RU003719"/>
    </source>
</evidence>
<dbReference type="InterPro" id="IPR036291">
    <property type="entry name" value="NAD(P)-bd_dom_sf"/>
</dbReference>
<dbReference type="STRING" id="1802451.A3C82_01750"/>
<evidence type="ECO:0000313" key="8">
    <source>
        <dbReference type="Proteomes" id="UP000176901"/>
    </source>
</evidence>
<dbReference type="InterPro" id="IPR006139">
    <property type="entry name" value="D-isomer_2_OHA_DH_cat_dom"/>
</dbReference>
<evidence type="ECO:0000259" key="5">
    <source>
        <dbReference type="Pfam" id="PF00389"/>
    </source>
</evidence>
<comment type="similarity">
    <text evidence="1 4">Belongs to the D-isomer specific 2-hydroxyacid dehydrogenase family.</text>
</comment>
<dbReference type="CDD" id="cd05301">
    <property type="entry name" value="GDH"/>
    <property type="match status" value="1"/>
</dbReference>
<dbReference type="SUPFAM" id="SSF52283">
    <property type="entry name" value="Formate/glycerate dehydrogenase catalytic domain-like"/>
    <property type="match status" value="1"/>
</dbReference>
<dbReference type="PROSITE" id="PS00670">
    <property type="entry name" value="D_2_HYDROXYACID_DH_2"/>
    <property type="match status" value="1"/>
</dbReference>
<dbReference type="GO" id="GO:0005829">
    <property type="term" value="C:cytosol"/>
    <property type="evidence" value="ECO:0007669"/>
    <property type="project" value="TreeGrafter"/>
</dbReference>
<evidence type="ECO:0000256" key="3">
    <source>
        <dbReference type="ARBA" id="ARBA00023027"/>
    </source>
</evidence>
<dbReference type="GO" id="GO:0051287">
    <property type="term" value="F:NAD binding"/>
    <property type="evidence" value="ECO:0007669"/>
    <property type="project" value="InterPro"/>
</dbReference>
<dbReference type="InterPro" id="IPR029752">
    <property type="entry name" value="D-isomer_DH_CS1"/>
</dbReference>
<reference evidence="7 8" key="1">
    <citation type="journal article" date="2016" name="Nat. Commun.">
        <title>Thousands of microbial genomes shed light on interconnected biogeochemical processes in an aquifer system.</title>
        <authorList>
            <person name="Anantharaman K."/>
            <person name="Brown C.T."/>
            <person name="Hug L.A."/>
            <person name="Sharon I."/>
            <person name="Castelle C.J."/>
            <person name="Probst A.J."/>
            <person name="Thomas B.C."/>
            <person name="Singh A."/>
            <person name="Wilkins M.J."/>
            <person name="Karaoz U."/>
            <person name="Brodie E.L."/>
            <person name="Williams K.H."/>
            <person name="Hubbard S.S."/>
            <person name="Banfield J.F."/>
        </authorList>
    </citation>
    <scope>NUCLEOTIDE SEQUENCE [LARGE SCALE GENOMIC DNA]</scope>
</reference>
<dbReference type="Proteomes" id="UP000176901">
    <property type="component" value="Unassembled WGS sequence"/>
</dbReference>
<dbReference type="Pfam" id="PF00389">
    <property type="entry name" value="2-Hacid_dh"/>
    <property type="match status" value="1"/>
</dbReference>
<dbReference type="GO" id="GO:0030267">
    <property type="term" value="F:glyoxylate reductase (NADPH) activity"/>
    <property type="evidence" value="ECO:0007669"/>
    <property type="project" value="TreeGrafter"/>
</dbReference>
<dbReference type="Pfam" id="PF02826">
    <property type="entry name" value="2-Hacid_dh_C"/>
    <property type="match status" value="1"/>
</dbReference>
<keyword evidence="2 4" id="KW-0560">Oxidoreductase</keyword>
<dbReference type="GO" id="GO:0016618">
    <property type="term" value="F:hydroxypyruvate reductase [NAD(P)H] activity"/>
    <property type="evidence" value="ECO:0007669"/>
    <property type="project" value="TreeGrafter"/>
</dbReference>
<evidence type="ECO:0008006" key="9">
    <source>
        <dbReference type="Google" id="ProtNLM"/>
    </source>
</evidence>
<organism evidence="7 8">
    <name type="scientific">Candidatus Wildermuthbacteria bacterium RIFCSPHIGHO2_02_FULL_47_12</name>
    <dbReference type="NCBI Taxonomy" id="1802451"/>
    <lineage>
        <taxon>Bacteria</taxon>
        <taxon>Candidatus Wildermuthiibacteriota</taxon>
    </lineage>
</organism>
<name>A0A1G2R6M6_9BACT</name>
<dbReference type="EMBL" id="MHTW01000006">
    <property type="protein sequence ID" value="OHA67741.1"/>
    <property type="molecule type" value="Genomic_DNA"/>
</dbReference>
<feature type="domain" description="D-isomer specific 2-hydroxyacid dehydrogenase NAD-binding" evidence="6">
    <location>
        <begin position="102"/>
        <end position="279"/>
    </location>
</feature>
<comment type="caution">
    <text evidence="7">The sequence shown here is derived from an EMBL/GenBank/DDBJ whole genome shotgun (WGS) entry which is preliminary data.</text>
</comment>
<feature type="domain" description="D-isomer specific 2-hydroxyacid dehydrogenase catalytic" evidence="5">
    <location>
        <begin position="6"/>
        <end position="302"/>
    </location>
</feature>
<proteinExistence type="inferred from homology"/>
<sequence length="302" mass="32850">MKKYTVFITSRIPEEGINLLQKQGYSLKFGSLKEAKGAHALLCLLTDTVDAKVMDSIGPQLKVISNMAAGLDNVDVHEAVKRGITFTNTPGVLTEAVAEHAVALLLAVARRVVEGDQFVRAKKYKGWQVDLLLGQELQGKTLGIVGYGRIGSRVAAILEKGFGMKIVYHDEHKNEIAEKNNARYVSFQDLLKLSDVVSLHVPLLPTTVHLIGEKELRAMKRSAYLINTARGAVVDEKTLAQALKEHSIAGAGIDVFEHEPKVNAALLRAQNVVLTPHIASASHEARIAMAELAAKNIITVLQ</sequence>
<keyword evidence="3" id="KW-0520">NAD</keyword>
<dbReference type="SUPFAM" id="SSF51735">
    <property type="entry name" value="NAD(P)-binding Rossmann-fold domains"/>
    <property type="match status" value="1"/>
</dbReference>
<protein>
    <recommendedName>
        <fullName evidence="9">D-glycerate dehydrogenase</fullName>
    </recommendedName>
</protein>
<dbReference type="PROSITE" id="PS00065">
    <property type="entry name" value="D_2_HYDROXYACID_DH_1"/>
    <property type="match status" value="1"/>
</dbReference>
<dbReference type="PROSITE" id="PS00671">
    <property type="entry name" value="D_2_HYDROXYACID_DH_3"/>
    <property type="match status" value="1"/>
</dbReference>
<dbReference type="PANTHER" id="PTHR10996">
    <property type="entry name" value="2-HYDROXYACID DEHYDROGENASE-RELATED"/>
    <property type="match status" value="1"/>
</dbReference>
<dbReference type="AlphaFoldDB" id="A0A1G2R6M6"/>
<evidence type="ECO:0000256" key="2">
    <source>
        <dbReference type="ARBA" id="ARBA00023002"/>
    </source>
</evidence>